<reference evidence="4" key="1">
    <citation type="submission" date="2015-07" db="EMBL/GenBank/DDBJ databases">
        <title>Draft genome sequence of the purine-degrading Gottschalkia purinilyticum DSM 1384 (formerly Clostridium purinilyticum).</title>
        <authorList>
            <person name="Poehlein A."/>
            <person name="Schiel-Bengelsdorf B."/>
            <person name="Bengelsdorf F.R."/>
            <person name="Daniel R."/>
            <person name="Duerre P."/>
        </authorList>
    </citation>
    <scope>NUCLEOTIDE SEQUENCE [LARGE SCALE GENOMIC DNA]</scope>
    <source>
        <strain evidence="4">DSM 1384</strain>
    </source>
</reference>
<dbReference type="PANTHER" id="PTHR47245:SF2">
    <property type="entry name" value="PEPTIDYL-PROLYL CIS-TRANS ISOMERASE HP_0175-RELATED"/>
    <property type="match status" value="1"/>
</dbReference>
<proteinExistence type="predicted"/>
<dbReference type="PROSITE" id="PS51257">
    <property type="entry name" value="PROKAR_LIPOPROTEIN"/>
    <property type="match status" value="1"/>
</dbReference>
<dbReference type="STRING" id="1503.CLPU_12c00790"/>
<organism evidence="3 4">
    <name type="scientific">Gottschalkia purinilytica</name>
    <name type="common">Clostridium purinilyticum</name>
    <dbReference type="NCBI Taxonomy" id="1503"/>
    <lineage>
        <taxon>Bacteria</taxon>
        <taxon>Bacillati</taxon>
        <taxon>Bacillota</taxon>
        <taxon>Tissierellia</taxon>
        <taxon>Tissierellales</taxon>
        <taxon>Gottschalkiaceae</taxon>
        <taxon>Gottschalkia</taxon>
    </lineage>
</organism>
<dbReference type="Gene3D" id="1.10.4030.10">
    <property type="entry name" value="Porin chaperone SurA, peptide-binding domain"/>
    <property type="match status" value="1"/>
</dbReference>
<dbReference type="InterPro" id="IPR050245">
    <property type="entry name" value="PrsA_foldase"/>
</dbReference>
<dbReference type="EMBL" id="LGSS01000012">
    <property type="protein sequence ID" value="KNF07806.1"/>
    <property type="molecule type" value="Genomic_DNA"/>
</dbReference>
<name>A0A0L0W8N6_GOTPU</name>
<dbReference type="PANTHER" id="PTHR47245">
    <property type="entry name" value="PEPTIDYLPROLYL ISOMERASE"/>
    <property type="match status" value="1"/>
</dbReference>
<dbReference type="PROSITE" id="PS50198">
    <property type="entry name" value="PPIC_PPIASE_2"/>
    <property type="match status" value="1"/>
</dbReference>
<evidence type="ECO:0000259" key="2">
    <source>
        <dbReference type="PROSITE" id="PS50198"/>
    </source>
</evidence>
<dbReference type="EC" id="5.2.1.8" evidence="3"/>
<sequence>MIKKFNKKLVAITSMVVIGTMIVTGCSKADTSKEVARVNGKSISRTDFDKNYQMMKKTYESQYGKEVFNQKDKDGKTMDQALKDNIIDMLVFQELVIQDAEKQKIKVKDEEVQKQVDSFKTLLGGDEKFKEFLKSNDLTESFFKENLKREMITDKYKEKYIKDLKLTDKEIKEYYDKNKNNLEEVKASHILVDKEGEAKEILNQIKNGANFDELTKKSKEPNAAERKGDLGYFTRGKMVAEFEKAAFTLKPGEISDVVKTKYGYHIIKVTDKKSTLEELKDTIAKQLQETKYNDKMQELKKEAKVDIFLKTEKSK</sequence>
<keyword evidence="1" id="KW-0697">Rotamase</keyword>
<dbReference type="Gene3D" id="3.10.50.40">
    <property type="match status" value="1"/>
</dbReference>
<evidence type="ECO:0000313" key="4">
    <source>
        <dbReference type="Proteomes" id="UP000037267"/>
    </source>
</evidence>
<dbReference type="SUPFAM" id="SSF109998">
    <property type="entry name" value="Triger factor/SurA peptide-binding domain-like"/>
    <property type="match status" value="1"/>
</dbReference>
<feature type="domain" description="PpiC" evidence="2">
    <location>
        <begin position="182"/>
        <end position="271"/>
    </location>
</feature>
<dbReference type="GO" id="GO:0003755">
    <property type="term" value="F:peptidyl-prolyl cis-trans isomerase activity"/>
    <property type="evidence" value="ECO:0007669"/>
    <property type="project" value="UniProtKB-KW"/>
</dbReference>
<accession>A0A0L0W8N6</accession>
<comment type="caution">
    <text evidence="3">The sequence shown here is derived from an EMBL/GenBank/DDBJ whole genome shotgun (WGS) entry which is preliminary data.</text>
</comment>
<gene>
    <name evidence="3" type="primary">prsA</name>
    <name evidence="3" type="ORF">CLPU_12c00790</name>
</gene>
<evidence type="ECO:0000313" key="3">
    <source>
        <dbReference type="EMBL" id="KNF07806.1"/>
    </source>
</evidence>
<dbReference type="InterPro" id="IPR000297">
    <property type="entry name" value="PPIase_PpiC"/>
</dbReference>
<dbReference type="RefSeq" id="WP_050355929.1">
    <property type="nucleotide sequence ID" value="NZ_LGSS01000012.1"/>
</dbReference>
<dbReference type="Pfam" id="PF13624">
    <property type="entry name" value="SurA_N_3"/>
    <property type="match status" value="1"/>
</dbReference>
<protein>
    <submittedName>
        <fullName evidence="3">Foldase protein PrsA</fullName>
        <ecNumber evidence="3">5.2.1.8</ecNumber>
    </submittedName>
</protein>
<dbReference type="Proteomes" id="UP000037267">
    <property type="component" value="Unassembled WGS sequence"/>
</dbReference>
<dbReference type="SUPFAM" id="SSF54534">
    <property type="entry name" value="FKBP-like"/>
    <property type="match status" value="1"/>
</dbReference>
<dbReference type="AlphaFoldDB" id="A0A0L0W8N6"/>
<evidence type="ECO:0000256" key="1">
    <source>
        <dbReference type="PROSITE-ProRule" id="PRU00278"/>
    </source>
</evidence>
<keyword evidence="1 3" id="KW-0413">Isomerase</keyword>
<keyword evidence="4" id="KW-1185">Reference proteome</keyword>
<dbReference type="InterPro" id="IPR046357">
    <property type="entry name" value="PPIase_dom_sf"/>
</dbReference>
<dbReference type="Pfam" id="PF13616">
    <property type="entry name" value="Rotamase_3"/>
    <property type="match status" value="1"/>
</dbReference>
<dbReference type="InterPro" id="IPR027304">
    <property type="entry name" value="Trigger_fact/SurA_dom_sf"/>
</dbReference>